<accession>A0A918E4E9</accession>
<reference evidence="1" key="1">
    <citation type="journal article" date="2014" name="Int. J. Syst. Evol. Microbiol.">
        <title>Complete genome sequence of Corynebacterium casei LMG S-19264T (=DSM 44701T), isolated from a smear-ripened cheese.</title>
        <authorList>
            <consortium name="US DOE Joint Genome Institute (JGI-PGF)"/>
            <person name="Walter F."/>
            <person name="Albersmeier A."/>
            <person name="Kalinowski J."/>
            <person name="Ruckert C."/>
        </authorList>
    </citation>
    <scope>NUCLEOTIDE SEQUENCE</scope>
    <source>
        <strain evidence="1">CGMCC 4.7430</strain>
    </source>
</reference>
<gene>
    <name evidence="1" type="ORF">GCM10012278_30750</name>
</gene>
<proteinExistence type="predicted"/>
<reference evidence="1" key="2">
    <citation type="submission" date="2020-09" db="EMBL/GenBank/DDBJ databases">
        <authorList>
            <person name="Sun Q."/>
            <person name="Zhou Y."/>
        </authorList>
    </citation>
    <scope>NUCLEOTIDE SEQUENCE</scope>
    <source>
        <strain evidence="1">CGMCC 4.7430</strain>
    </source>
</reference>
<protein>
    <submittedName>
        <fullName evidence="1">Uncharacterized protein</fullName>
    </submittedName>
</protein>
<dbReference type="Proteomes" id="UP000660745">
    <property type="component" value="Unassembled WGS sequence"/>
</dbReference>
<organism evidence="1 2">
    <name type="scientific">Nonomuraea glycinis</name>
    <dbReference type="NCBI Taxonomy" id="2047744"/>
    <lineage>
        <taxon>Bacteria</taxon>
        <taxon>Bacillati</taxon>
        <taxon>Actinomycetota</taxon>
        <taxon>Actinomycetes</taxon>
        <taxon>Streptosporangiales</taxon>
        <taxon>Streptosporangiaceae</taxon>
        <taxon>Nonomuraea</taxon>
    </lineage>
</organism>
<sequence length="62" mass="7061">MALVAVIRLTANSSTTREVMLKYLRNMALPETSERTVDDAWHVRISPRQAADHALLESDRRP</sequence>
<dbReference type="EMBL" id="BMNK01000004">
    <property type="protein sequence ID" value="GGP06577.1"/>
    <property type="molecule type" value="Genomic_DNA"/>
</dbReference>
<name>A0A918E4E9_9ACTN</name>
<evidence type="ECO:0000313" key="1">
    <source>
        <dbReference type="EMBL" id="GGP06577.1"/>
    </source>
</evidence>
<dbReference type="AlphaFoldDB" id="A0A918E4E9"/>
<keyword evidence="2" id="KW-1185">Reference proteome</keyword>
<evidence type="ECO:0000313" key="2">
    <source>
        <dbReference type="Proteomes" id="UP000660745"/>
    </source>
</evidence>
<comment type="caution">
    <text evidence="1">The sequence shown here is derived from an EMBL/GenBank/DDBJ whole genome shotgun (WGS) entry which is preliminary data.</text>
</comment>